<proteinExistence type="predicted"/>
<protein>
    <submittedName>
        <fullName evidence="1">Uncharacterized protein</fullName>
    </submittedName>
</protein>
<organism evidence="1 2">
    <name type="scientific">Leucogyrophana mollusca</name>
    <dbReference type="NCBI Taxonomy" id="85980"/>
    <lineage>
        <taxon>Eukaryota</taxon>
        <taxon>Fungi</taxon>
        <taxon>Dikarya</taxon>
        <taxon>Basidiomycota</taxon>
        <taxon>Agaricomycotina</taxon>
        <taxon>Agaricomycetes</taxon>
        <taxon>Agaricomycetidae</taxon>
        <taxon>Boletales</taxon>
        <taxon>Boletales incertae sedis</taxon>
        <taxon>Leucogyrophana</taxon>
    </lineage>
</organism>
<evidence type="ECO:0000313" key="2">
    <source>
        <dbReference type="Proteomes" id="UP000790709"/>
    </source>
</evidence>
<reference evidence="1" key="1">
    <citation type="journal article" date="2021" name="New Phytol.">
        <title>Evolutionary innovations through gain and loss of genes in the ectomycorrhizal Boletales.</title>
        <authorList>
            <person name="Wu G."/>
            <person name="Miyauchi S."/>
            <person name="Morin E."/>
            <person name="Kuo A."/>
            <person name="Drula E."/>
            <person name="Varga T."/>
            <person name="Kohler A."/>
            <person name="Feng B."/>
            <person name="Cao Y."/>
            <person name="Lipzen A."/>
            <person name="Daum C."/>
            <person name="Hundley H."/>
            <person name="Pangilinan J."/>
            <person name="Johnson J."/>
            <person name="Barry K."/>
            <person name="LaButti K."/>
            <person name="Ng V."/>
            <person name="Ahrendt S."/>
            <person name="Min B."/>
            <person name="Choi I.G."/>
            <person name="Park H."/>
            <person name="Plett J.M."/>
            <person name="Magnuson J."/>
            <person name="Spatafora J.W."/>
            <person name="Nagy L.G."/>
            <person name="Henrissat B."/>
            <person name="Grigoriev I.V."/>
            <person name="Yang Z.L."/>
            <person name="Xu J."/>
            <person name="Martin F.M."/>
        </authorList>
    </citation>
    <scope>NUCLEOTIDE SEQUENCE</scope>
    <source>
        <strain evidence="1">KUC20120723A-06</strain>
    </source>
</reference>
<dbReference type="EMBL" id="MU266893">
    <property type="protein sequence ID" value="KAH7917943.1"/>
    <property type="molecule type" value="Genomic_DNA"/>
</dbReference>
<comment type="caution">
    <text evidence="1">The sequence shown here is derived from an EMBL/GenBank/DDBJ whole genome shotgun (WGS) entry which is preliminary data.</text>
</comment>
<keyword evidence="2" id="KW-1185">Reference proteome</keyword>
<evidence type="ECO:0000313" key="1">
    <source>
        <dbReference type="EMBL" id="KAH7917943.1"/>
    </source>
</evidence>
<sequence length="165" mass="18436">MLANPDLQLGASMNRWIIGILMFHFELVHVPGVNHGPDGLLRRPPQLGDEEEPYDNDTFDEWVDQAYGFLNLVNPDPVVYVATAQETKLVLANEVVAAGAVPKEFADASYSDVPRSVKAGLEDERLGRVREWLATAKQPAMLSDEEFTVFTRFAAHFFLAGEQLY</sequence>
<name>A0ACB8AYM8_9AGAM</name>
<dbReference type="Proteomes" id="UP000790709">
    <property type="component" value="Unassembled WGS sequence"/>
</dbReference>
<accession>A0ACB8AYM8</accession>
<gene>
    <name evidence="1" type="ORF">BV22DRAFT_1025464</name>
</gene>